<keyword evidence="1" id="KW-0732">Signal</keyword>
<dbReference type="Proteomes" id="UP000192578">
    <property type="component" value="Unassembled WGS sequence"/>
</dbReference>
<sequence length="480" mass="53034">MFLLFQSVTFLNLIAITCALTQKTNIEVLVTLQYEMPGYVTNAVFMSPTFEVARDEVMKRHGGQYNVSVRYFQHKDHHTCDDINGDAVADVSEFLYRHRREDTCYAIVETGCNDQNGLSSLAAALDVLVFTLNMDSMAKDFLTPKSAPATTVSSGASSISFCMALVELLDRNNWYHVTVVIETSTTISRFYQMSWEFLLEVTKQSGSNFQIVPLNVENIISTPDLMKILAESKLRSRVYVLLSTATLALRIMNLNASRSLIFLVPQSNSPTATTLADVNEKISNLTLIQYNYSYNGVPPLDSGNGAKGAIDIVEIFSTLVIERDSALLGSGQYGPCSGSQLVDRIANRTFTISSGRVYFTAGGIRLINTEMFALNTSTLSLQTIGVFDGTKQRFTFNENKTVPWPTANGLPPADVPECGFTGHEGRCAAEKTSTIITTLSTAAGCVLLLAGSAYYRWFRQQLFASANYWVLHRRDLILPD</sequence>
<dbReference type="Gene3D" id="3.40.50.2300">
    <property type="match status" value="2"/>
</dbReference>
<gene>
    <name evidence="2" type="ORF">BV898_14683</name>
</gene>
<dbReference type="AlphaFoldDB" id="A0A9X6NB19"/>
<dbReference type="SUPFAM" id="SSF53822">
    <property type="entry name" value="Periplasmic binding protein-like I"/>
    <property type="match status" value="1"/>
</dbReference>
<dbReference type="OrthoDB" id="6158579at2759"/>
<organism evidence="2 3">
    <name type="scientific">Hypsibius exemplaris</name>
    <name type="common">Freshwater tardigrade</name>
    <dbReference type="NCBI Taxonomy" id="2072580"/>
    <lineage>
        <taxon>Eukaryota</taxon>
        <taxon>Metazoa</taxon>
        <taxon>Ecdysozoa</taxon>
        <taxon>Tardigrada</taxon>
        <taxon>Eutardigrada</taxon>
        <taxon>Parachela</taxon>
        <taxon>Hypsibioidea</taxon>
        <taxon>Hypsibiidae</taxon>
        <taxon>Hypsibius</taxon>
    </lineage>
</organism>
<dbReference type="InterPro" id="IPR028082">
    <property type="entry name" value="Peripla_BP_I"/>
</dbReference>
<comment type="caution">
    <text evidence="2">The sequence shown here is derived from an EMBL/GenBank/DDBJ whole genome shotgun (WGS) entry which is preliminary data.</text>
</comment>
<dbReference type="EMBL" id="MTYJ01000183">
    <property type="protein sequence ID" value="OWA50158.1"/>
    <property type="molecule type" value="Genomic_DNA"/>
</dbReference>
<evidence type="ECO:0000313" key="3">
    <source>
        <dbReference type="Proteomes" id="UP000192578"/>
    </source>
</evidence>
<accession>A0A9X6NB19</accession>
<reference evidence="3" key="1">
    <citation type="submission" date="2017-01" db="EMBL/GenBank/DDBJ databases">
        <title>Comparative genomics of anhydrobiosis in the tardigrade Hypsibius dujardini.</title>
        <authorList>
            <person name="Yoshida Y."/>
            <person name="Koutsovoulos G."/>
            <person name="Laetsch D."/>
            <person name="Stevens L."/>
            <person name="Kumar S."/>
            <person name="Horikawa D."/>
            <person name="Ishino K."/>
            <person name="Komine S."/>
            <person name="Tomita M."/>
            <person name="Blaxter M."/>
            <person name="Arakawa K."/>
        </authorList>
    </citation>
    <scope>NUCLEOTIDE SEQUENCE [LARGE SCALE GENOMIC DNA]</scope>
    <source>
        <strain evidence="3">Z151</strain>
    </source>
</reference>
<evidence type="ECO:0000313" key="2">
    <source>
        <dbReference type="EMBL" id="OWA50158.1"/>
    </source>
</evidence>
<evidence type="ECO:0000256" key="1">
    <source>
        <dbReference type="SAM" id="SignalP"/>
    </source>
</evidence>
<name>A0A9X6NB19_HYPEX</name>
<feature type="signal peptide" evidence="1">
    <location>
        <begin position="1"/>
        <end position="19"/>
    </location>
</feature>
<evidence type="ECO:0008006" key="4">
    <source>
        <dbReference type="Google" id="ProtNLM"/>
    </source>
</evidence>
<proteinExistence type="predicted"/>
<feature type="chain" id="PRO_5040918712" description="Receptor ligand binding region domain-containing protein" evidence="1">
    <location>
        <begin position="20"/>
        <end position="480"/>
    </location>
</feature>
<keyword evidence="3" id="KW-1185">Reference proteome</keyword>
<protein>
    <recommendedName>
        <fullName evidence="4">Receptor ligand binding region domain-containing protein</fullName>
    </recommendedName>
</protein>